<sequence>MNKDLTVGSPSKVLWQFCLPMFGSILFQQLYNIADSLVAGKLIGENDLAAVGNSYEITLIFLAFSFGCNIGGSVIVSRYFGAKDYNTMKTAVSTALIGTVVLCGALMAVGLLGCRSLLVLIRTPAELMADSAEYLDIYTLGLPFLFLYNVATGIFTALGDSRTPFLFLAGSSTANIAVDVLFVAAFDMGVAGVAWATFLCQGVSCVLSLWVVARRVRAVPSEGERVWFSWKMLGQIAVVAIPSILQQSFVSVGNIIIQSVVNSFGASVIAGFAAATKLNNVLISSLTTLGSGISNYASQNLGAGKNERVKAGFGAGVRLLGSICLCFTALYLLAGRQLLMLFMNSPTGEAIDTGLTFLHTIAPFYLLLAFKLTSDGLMRGCGMMGRFMVTTLSDLFLRVVLAILFSRWLGVNGIWLSWPVGWFVGTVLSMVFYRTSIYRQAEEKTTL</sequence>
<dbReference type="PANTHER" id="PTHR43298">
    <property type="entry name" value="MULTIDRUG RESISTANCE PROTEIN NORM-RELATED"/>
    <property type="match status" value="1"/>
</dbReference>
<feature type="transmembrane region" description="Helical" evidence="13">
    <location>
        <begin position="255"/>
        <end position="275"/>
    </location>
</feature>
<evidence type="ECO:0000256" key="4">
    <source>
        <dbReference type="ARBA" id="ARBA00020268"/>
    </source>
</evidence>
<dbReference type="GO" id="GO:0015297">
    <property type="term" value="F:antiporter activity"/>
    <property type="evidence" value="ECO:0007669"/>
    <property type="project" value="UniProtKB-KW"/>
</dbReference>
<keyword evidence="8 13" id="KW-0812">Transmembrane</keyword>
<dbReference type="GO" id="GO:0005886">
    <property type="term" value="C:plasma membrane"/>
    <property type="evidence" value="ECO:0007669"/>
    <property type="project" value="UniProtKB-SubCell"/>
</dbReference>
<dbReference type="EMBL" id="CP023819">
    <property type="protein sequence ID" value="ATL90891.1"/>
    <property type="molecule type" value="Genomic_DNA"/>
</dbReference>
<feature type="transmembrane region" description="Helical" evidence="13">
    <location>
        <begin position="385"/>
        <end position="409"/>
    </location>
</feature>
<dbReference type="PIRSF" id="PIRSF006603">
    <property type="entry name" value="DinF"/>
    <property type="match status" value="1"/>
</dbReference>
<gene>
    <name evidence="14" type="ORF">CRH10_11620</name>
</gene>
<comment type="function">
    <text evidence="1">Multidrug efflux pump.</text>
</comment>
<feature type="transmembrane region" description="Helical" evidence="13">
    <location>
        <begin position="232"/>
        <end position="249"/>
    </location>
</feature>
<feature type="transmembrane region" description="Helical" evidence="13">
    <location>
        <begin position="138"/>
        <end position="158"/>
    </location>
</feature>
<evidence type="ECO:0000256" key="5">
    <source>
        <dbReference type="ARBA" id="ARBA00022448"/>
    </source>
</evidence>
<comment type="similarity">
    <text evidence="3">Belongs to the multi antimicrobial extrusion (MATE) (TC 2.A.66.1) family.</text>
</comment>
<evidence type="ECO:0000256" key="9">
    <source>
        <dbReference type="ARBA" id="ARBA00022989"/>
    </source>
</evidence>
<evidence type="ECO:0000256" key="7">
    <source>
        <dbReference type="ARBA" id="ARBA00022475"/>
    </source>
</evidence>
<dbReference type="GO" id="GO:0042910">
    <property type="term" value="F:xenobiotic transmembrane transporter activity"/>
    <property type="evidence" value="ECO:0007669"/>
    <property type="project" value="InterPro"/>
</dbReference>
<dbReference type="GO" id="GO:0006811">
    <property type="term" value="P:monoatomic ion transport"/>
    <property type="evidence" value="ECO:0007669"/>
    <property type="project" value="UniProtKB-KW"/>
</dbReference>
<evidence type="ECO:0000256" key="13">
    <source>
        <dbReference type="SAM" id="Phobius"/>
    </source>
</evidence>
<dbReference type="NCBIfam" id="TIGR00797">
    <property type="entry name" value="matE"/>
    <property type="match status" value="1"/>
</dbReference>
<feature type="transmembrane region" description="Helical" evidence="13">
    <location>
        <begin position="415"/>
        <end position="433"/>
    </location>
</feature>
<evidence type="ECO:0000256" key="11">
    <source>
        <dbReference type="ARBA" id="ARBA00023136"/>
    </source>
</evidence>
<feature type="transmembrane region" description="Helical" evidence="13">
    <location>
        <begin position="192"/>
        <end position="212"/>
    </location>
</feature>
<evidence type="ECO:0000256" key="3">
    <source>
        <dbReference type="ARBA" id="ARBA00010199"/>
    </source>
</evidence>
<evidence type="ECO:0000256" key="12">
    <source>
        <dbReference type="ARBA" id="ARBA00031636"/>
    </source>
</evidence>
<dbReference type="InterPro" id="IPR002528">
    <property type="entry name" value="MATE_fam"/>
</dbReference>
<dbReference type="RefSeq" id="WP_098924639.1">
    <property type="nucleotide sequence ID" value="NZ_CP023819.1"/>
</dbReference>
<feature type="transmembrane region" description="Helical" evidence="13">
    <location>
        <begin position="315"/>
        <end position="334"/>
    </location>
</feature>
<dbReference type="Proteomes" id="UP000223709">
    <property type="component" value="Chromosome"/>
</dbReference>
<evidence type="ECO:0000313" key="14">
    <source>
        <dbReference type="EMBL" id="ATL90891.1"/>
    </source>
</evidence>
<keyword evidence="9 13" id="KW-1133">Transmembrane helix</keyword>
<dbReference type="InterPro" id="IPR050222">
    <property type="entry name" value="MATE_MdtK"/>
</dbReference>
<reference evidence="14 15" key="1">
    <citation type="submission" date="2017-10" db="EMBL/GenBank/DDBJ databases">
        <title>Complete Genome Sequence of Faecalibacterium prausnitzii isolated from the gut of healthy adult Indian.</title>
        <authorList>
            <person name="Bag S."/>
            <person name="Ghosh T.S."/>
            <person name="Das B."/>
        </authorList>
    </citation>
    <scope>NUCLEOTIDE SEQUENCE [LARGE SCALE GENOMIC DNA]</scope>
    <source>
        <strain evidence="14 15">Indica</strain>
    </source>
</reference>
<comment type="subcellular location">
    <subcellularLocation>
        <location evidence="2">Cell membrane</location>
        <topology evidence="2">Multi-pass membrane protein</topology>
    </subcellularLocation>
</comment>
<dbReference type="Pfam" id="PF01554">
    <property type="entry name" value="MatE"/>
    <property type="match status" value="2"/>
</dbReference>
<keyword evidence="7" id="KW-1003">Cell membrane</keyword>
<proteinExistence type="inferred from homology"/>
<organism evidence="14 15">
    <name type="scientific">Faecalibacterium prausnitzii</name>
    <dbReference type="NCBI Taxonomy" id="853"/>
    <lineage>
        <taxon>Bacteria</taxon>
        <taxon>Bacillati</taxon>
        <taxon>Bacillota</taxon>
        <taxon>Clostridia</taxon>
        <taxon>Eubacteriales</taxon>
        <taxon>Oscillospiraceae</taxon>
        <taxon>Faecalibacterium</taxon>
    </lineage>
</organism>
<feature type="transmembrane region" description="Helical" evidence="13">
    <location>
        <begin position="12"/>
        <end position="31"/>
    </location>
</feature>
<evidence type="ECO:0000256" key="6">
    <source>
        <dbReference type="ARBA" id="ARBA00022449"/>
    </source>
</evidence>
<keyword evidence="10" id="KW-0406">Ion transport</keyword>
<keyword evidence="11 13" id="KW-0472">Membrane</keyword>
<protein>
    <recommendedName>
        <fullName evidence="4">Probable multidrug resistance protein NorM</fullName>
    </recommendedName>
    <alternativeName>
        <fullName evidence="12">Multidrug-efflux transporter</fullName>
    </alternativeName>
</protein>
<feature type="transmembrane region" description="Helical" evidence="13">
    <location>
        <begin position="354"/>
        <end position="373"/>
    </location>
</feature>
<dbReference type="InterPro" id="IPR048279">
    <property type="entry name" value="MdtK-like"/>
</dbReference>
<accession>A0A291TD39</accession>
<evidence type="ECO:0000256" key="1">
    <source>
        <dbReference type="ARBA" id="ARBA00003408"/>
    </source>
</evidence>
<dbReference type="AlphaFoldDB" id="A0A291TD39"/>
<feature type="transmembrane region" description="Helical" evidence="13">
    <location>
        <begin position="165"/>
        <end position="186"/>
    </location>
</feature>
<dbReference type="CDD" id="cd13138">
    <property type="entry name" value="MATE_yoeA_like"/>
    <property type="match status" value="1"/>
</dbReference>
<evidence type="ECO:0000256" key="8">
    <source>
        <dbReference type="ARBA" id="ARBA00022692"/>
    </source>
</evidence>
<feature type="transmembrane region" description="Helical" evidence="13">
    <location>
        <begin position="92"/>
        <end position="118"/>
    </location>
</feature>
<evidence type="ECO:0000313" key="15">
    <source>
        <dbReference type="Proteomes" id="UP000223709"/>
    </source>
</evidence>
<keyword evidence="5" id="KW-0813">Transport</keyword>
<keyword evidence="6" id="KW-0050">Antiport</keyword>
<evidence type="ECO:0000256" key="2">
    <source>
        <dbReference type="ARBA" id="ARBA00004651"/>
    </source>
</evidence>
<evidence type="ECO:0000256" key="10">
    <source>
        <dbReference type="ARBA" id="ARBA00023065"/>
    </source>
</evidence>
<dbReference type="PANTHER" id="PTHR43298:SF2">
    <property type="entry name" value="FMN_FAD EXPORTER YEEO-RELATED"/>
    <property type="match status" value="1"/>
</dbReference>
<name>A0A291TD39_9FIRM</name>
<feature type="transmembrane region" description="Helical" evidence="13">
    <location>
        <begin position="57"/>
        <end position="80"/>
    </location>
</feature>